<feature type="non-terminal residue" evidence="1">
    <location>
        <position position="30"/>
    </location>
</feature>
<dbReference type="EMBL" id="BGPR01061623">
    <property type="protein sequence ID" value="GBO37264.1"/>
    <property type="molecule type" value="Genomic_DNA"/>
</dbReference>
<name>A0A4Y2WKZ4_ARAVE</name>
<keyword evidence="2" id="KW-1185">Reference proteome</keyword>
<organism evidence="1 2">
    <name type="scientific">Araneus ventricosus</name>
    <name type="common">Orbweaver spider</name>
    <name type="synonym">Epeira ventricosa</name>
    <dbReference type="NCBI Taxonomy" id="182803"/>
    <lineage>
        <taxon>Eukaryota</taxon>
        <taxon>Metazoa</taxon>
        <taxon>Ecdysozoa</taxon>
        <taxon>Arthropoda</taxon>
        <taxon>Chelicerata</taxon>
        <taxon>Arachnida</taxon>
        <taxon>Araneae</taxon>
        <taxon>Araneomorphae</taxon>
        <taxon>Entelegynae</taxon>
        <taxon>Araneoidea</taxon>
        <taxon>Araneidae</taxon>
        <taxon>Araneus</taxon>
    </lineage>
</organism>
<dbReference type="AlphaFoldDB" id="A0A4Y2WKZ4"/>
<accession>A0A4Y2WKZ4</accession>
<sequence>MHRLLTRRYIKTRALSMGMAKPVGWVDCTK</sequence>
<dbReference type="Proteomes" id="UP000499080">
    <property type="component" value="Unassembled WGS sequence"/>
</dbReference>
<reference evidence="1 2" key="1">
    <citation type="journal article" date="2019" name="Sci. Rep.">
        <title>Orb-weaving spider Araneus ventricosus genome elucidates the spidroin gene catalogue.</title>
        <authorList>
            <person name="Kono N."/>
            <person name="Nakamura H."/>
            <person name="Ohtoshi R."/>
            <person name="Moran D.A.P."/>
            <person name="Shinohara A."/>
            <person name="Yoshida Y."/>
            <person name="Fujiwara M."/>
            <person name="Mori M."/>
            <person name="Tomita M."/>
            <person name="Arakawa K."/>
        </authorList>
    </citation>
    <scope>NUCLEOTIDE SEQUENCE [LARGE SCALE GENOMIC DNA]</scope>
</reference>
<evidence type="ECO:0000313" key="1">
    <source>
        <dbReference type="EMBL" id="GBO37264.1"/>
    </source>
</evidence>
<comment type="caution">
    <text evidence="1">The sequence shown here is derived from an EMBL/GenBank/DDBJ whole genome shotgun (WGS) entry which is preliminary data.</text>
</comment>
<gene>
    <name evidence="1" type="ORF">AVEN_267972_1</name>
</gene>
<evidence type="ECO:0000313" key="2">
    <source>
        <dbReference type="Proteomes" id="UP000499080"/>
    </source>
</evidence>
<protein>
    <submittedName>
        <fullName evidence="1">Uncharacterized protein</fullName>
    </submittedName>
</protein>
<proteinExistence type="predicted"/>